<keyword evidence="3" id="KW-0106">Calcium</keyword>
<evidence type="ECO:0000313" key="7">
    <source>
        <dbReference type="EMBL" id="SEW49730.1"/>
    </source>
</evidence>
<dbReference type="InterPro" id="IPR050883">
    <property type="entry name" value="PNGase"/>
</dbReference>
<evidence type="ECO:0000259" key="6">
    <source>
        <dbReference type="Pfam" id="PF17678"/>
    </source>
</evidence>
<dbReference type="RefSeq" id="WP_089896980.1">
    <property type="nucleotide sequence ID" value="NZ_FOJG01000002.1"/>
</dbReference>
<evidence type="ECO:0000256" key="1">
    <source>
        <dbReference type="ARBA" id="ARBA00001913"/>
    </source>
</evidence>
<dbReference type="EMBL" id="FOJG01000002">
    <property type="protein sequence ID" value="SEW49730.1"/>
    <property type="molecule type" value="Genomic_DNA"/>
</dbReference>
<evidence type="ECO:0000256" key="4">
    <source>
        <dbReference type="SAM" id="SignalP"/>
    </source>
</evidence>
<dbReference type="GO" id="GO:0006516">
    <property type="term" value="P:glycoprotein catabolic process"/>
    <property type="evidence" value="ECO:0007669"/>
    <property type="project" value="TreeGrafter"/>
</dbReference>
<protein>
    <submittedName>
        <fullName evidence="7">Alpha-1,2-mannosidase, putative</fullName>
    </submittedName>
</protein>
<dbReference type="Pfam" id="PF17678">
    <property type="entry name" value="Glyco_hydro_92N"/>
    <property type="match status" value="1"/>
</dbReference>
<dbReference type="GO" id="GO:0000224">
    <property type="term" value="F:peptide-N4-(N-acetyl-beta-glucosaminyl)asparagine amidase activity"/>
    <property type="evidence" value="ECO:0007669"/>
    <property type="project" value="TreeGrafter"/>
</dbReference>
<reference evidence="8" key="1">
    <citation type="submission" date="2016-10" db="EMBL/GenBank/DDBJ databases">
        <authorList>
            <person name="Varghese N."/>
            <person name="Submissions S."/>
        </authorList>
    </citation>
    <scope>NUCLEOTIDE SEQUENCE [LARGE SCALE GENOMIC DNA]</scope>
    <source>
        <strain evidence="8">DSM 3695</strain>
    </source>
</reference>
<sequence length="751" mass="85302">MKKINWKLCSLLWLTPFVCFSGRARAAVYDTIPGPKQSIDLIDPTIGNVGALLEPTRPTVQLPNQMIRFTPQRKDYMDDQISDFPLNVVSHRLGQVFAVKPAVGAVSKEAWQNRLAYDHNLEINQPWYYSTWLLNEEVNVEFTAGKKAGYYRFRFPQGKEKSLLFHVYNDGEAAYNFQPGNVLTGMETYNGYVKVYMYGVFSEAGTPGVVADGQLSTNKNIAGKGIKAFISFPAATKEVTFKYAISYISPEQAKKNYEAEVGKKDFNAVAANGKKAWADVMNQVKVKGGTLAQQRSFYTALYRCYERAIDITEDGQYYSGFDKQIHKDSRPFYTDDWTWDTYLALHPLRMILNPSREEDMLQSFVHMYEQSGWMPTFPVLFGDHACMNGFHSSVVLLDAYRKGLKNFDVQKAYEGMRKNATDATMLPWRNGPKTPLDDIYHEKGYFPALHIGEKETEPAVHSFEKRQAVAVTLGGAYDDWAVAELAGDLNKKDDQRLFAPRAKNYKNVWNPEKQFFVPKDADGKWIDIDVKYDGGMGGRDYYDENNGWTYLWQVQQDIPGLIGLMGGKDVFEKRLDQLFRESLDMSRYAFWSKFPDATGLVGQYSMGNEPSFHIPYLYNYTGAPWKTQQRIRFLLDAWFKDNIFGIPGDEDGGGMSAFVVFSSMGFYPITPGIPEYTIGSPVFENISIALPNKKQFTVIAHNSSVVNKYIQQAKFNGKTLNKPTFTHQQLVDGGTLELFMGPKPNKSWGVQ</sequence>
<dbReference type="Proteomes" id="UP000199310">
    <property type="component" value="Unassembled WGS sequence"/>
</dbReference>
<organism evidence="7 8">
    <name type="scientific">Chitinophaga arvensicola</name>
    <dbReference type="NCBI Taxonomy" id="29529"/>
    <lineage>
        <taxon>Bacteria</taxon>
        <taxon>Pseudomonadati</taxon>
        <taxon>Bacteroidota</taxon>
        <taxon>Chitinophagia</taxon>
        <taxon>Chitinophagales</taxon>
        <taxon>Chitinophagaceae</taxon>
        <taxon>Chitinophaga</taxon>
    </lineage>
</organism>
<dbReference type="SUPFAM" id="SSF48208">
    <property type="entry name" value="Six-hairpin glycosidases"/>
    <property type="match status" value="1"/>
</dbReference>
<feature type="signal peptide" evidence="4">
    <location>
        <begin position="1"/>
        <end position="26"/>
    </location>
</feature>
<dbReference type="PANTHER" id="PTHR12143">
    <property type="entry name" value="PEPTIDE N-GLYCANASE PNGASE -RELATED"/>
    <property type="match status" value="1"/>
</dbReference>
<comment type="cofactor">
    <cofactor evidence="1">
        <name>Ca(2+)</name>
        <dbReference type="ChEBI" id="CHEBI:29108"/>
    </cofactor>
</comment>
<dbReference type="InterPro" id="IPR008928">
    <property type="entry name" value="6-hairpin_glycosidase_sf"/>
</dbReference>
<accession>A0A1I0S537</accession>
<dbReference type="Gene3D" id="3.30.2080.10">
    <property type="entry name" value="GH92 mannosidase domain"/>
    <property type="match status" value="1"/>
</dbReference>
<dbReference type="InterPro" id="IPR041371">
    <property type="entry name" value="GH92_N"/>
</dbReference>
<dbReference type="FunFam" id="3.30.2080.10:FF:000001">
    <property type="entry name" value="Alpha-1,2-mannosidase subfamily"/>
    <property type="match status" value="1"/>
</dbReference>
<dbReference type="PANTHER" id="PTHR12143:SF43">
    <property type="entry name" value="PUTATIVE-RELATED"/>
    <property type="match status" value="1"/>
</dbReference>
<dbReference type="OrthoDB" id="9804511at2"/>
<evidence type="ECO:0000259" key="5">
    <source>
        <dbReference type="Pfam" id="PF07971"/>
    </source>
</evidence>
<keyword evidence="4" id="KW-0732">Signal</keyword>
<dbReference type="Pfam" id="PF07971">
    <property type="entry name" value="Glyco_hydro_92"/>
    <property type="match status" value="1"/>
</dbReference>
<dbReference type="FunFam" id="1.20.1050.60:FF:000001">
    <property type="entry name" value="Putative alpha-1,2-mannosidase"/>
    <property type="match status" value="1"/>
</dbReference>
<dbReference type="InterPro" id="IPR005887">
    <property type="entry name" value="GH92_a_mannosidase_put"/>
</dbReference>
<feature type="chain" id="PRO_5011469360" evidence="4">
    <location>
        <begin position="27"/>
        <end position="751"/>
    </location>
</feature>
<dbReference type="GO" id="GO:0005975">
    <property type="term" value="P:carbohydrate metabolic process"/>
    <property type="evidence" value="ECO:0007669"/>
    <property type="project" value="InterPro"/>
</dbReference>
<evidence type="ECO:0000256" key="2">
    <source>
        <dbReference type="ARBA" id="ARBA00011245"/>
    </source>
</evidence>
<dbReference type="NCBIfam" id="TIGR01180">
    <property type="entry name" value="aman2_put"/>
    <property type="match status" value="1"/>
</dbReference>
<keyword evidence="8" id="KW-1185">Reference proteome</keyword>
<dbReference type="Gene3D" id="1.20.1050.60">
    <property type="entry name" value="alpha-1,2-mannosidase"/>
    <property type="match status" value="1"/>
</dbReference>
<gene>
    <name evidence="7" type="ORF">SAMN04488122_3550</name>
</gene>
<proteinExistence type="predicted"/>
<dbReference type="Gene3D" id="1.20.1610.10">
    <property type="entry name" value="alpha-1,2-mannosidases domains"/>
    <property type="match status" value="1"/>
</dbReference>
<dbReference type="InterPro" id="IPR014718">
    <property type="entry name" value="GH-type_carb-bd"/>
</dbReference>
<evidence type="ECO:0000256" key="3">
    <source>
        <dbReference type="ARBA" id="ARBA00022837"/>
    </source>
</evidence>
<comment type="subunit">
    <text evidence="2">Monomer.</text>
</comment>
<dbReference type="Gene3D" id="2.70.98.10">
    <property type="match status" value="1"/>
</dbReference>
<dbReference type="InterPro" id="IPR012939">
    <property type="entry name" value="Glyco_hydro_92"/>
</dbReference>
<feature type="domain" description="Glycosyl hydrolase family 92" evidence="5">
    <location>
        <begin position="252"/>
        <end position="742"/>
    </location>
</feature>
<dbReference type="STRING" id="29529.SAMN04488122_3550"/>
<feature type="domain" description="Glycosyl hydrolase family 92 N-terminal" evidence="6">
    <location>
        <begin position="42"/>
        <end position="246"/>
    </location>
</feature>
<dbReference type="AlphaFoldDB" id="A0A1I0S537"/>
<dbReference type="GO" id="GO:0030246">
    <property type="term" value="F:carbohydrate binding"/>
    <property type="evidence" value="ECO:0007669"/>
    <property type="project" value="InterPro"/>
</dbReference>
<evidence type="ECO:0000313" key="8">
    <source>
        <dbReference type="Proteomes" id="UP000199310"/>
    </source>
</evidence>
<dbReference type="GO" id="GO:0005829">
    <property type="term" value="C:cytosol"/>
    <property type="evidence" value="ECO:0007669"/>
    <property type="project" value="TreeGrafter"/>
</dbReference>
<name>A0A1I0S537_9BACT</name>